<name>A0ACB9N478_9MYRT</name>
<proteinExistence type="predicted"/>
<evidence type="ECO:0000313" key="2">
    <source>
        <dbReference type="Proteomes" id="UP001057402"/>
    </source>
</evidence>
<evidence type="ECO:0000313" key="1">
    <source>
        <dbReference type="EMBL" id="KAI4330716.1"/>
    </source>
</evidence>
<reference evidence="2" key="1">
    <citation type="journal article" date="2023" name="Front. Plant Sci.">
        <title>Chromosomal-level genome assembly of Melastoma candidum provides insights into trichome evolution.</title>
        <authorList>
            <person name="Zhong Y."/>
            <person name="Wu W."/>
            <person name="Sun C."/>
            <person name="Zou P."/>
            <person name="Liu Y."/>
            <person name="Dai S."/>
            <person name="Zhou R."/>
        </authorList>
    </citation>
    <scope>NUCLEOTIDE SEQUENCE [LARGE SCALE GENOMIC DNA]</scope>
</reference>
<comment type="caution">
    <text evidence="1">The sequence shown here is derived from an EMBL/GenBank/DDBJ whole genome shotgun (WGS) entry which is preliminary data.</text>
</comment>
<dbReference type="Proteomes" id="UP001057402">
    <property type="component" value="Chromosome 8"/>
</dbReference>
<keyword evidence="2" id="KW-1185">Reference proteome</keyword>
<organism evidence="1 2">
    <name type="scientific">Melastoma candidum</name>
    <dbReference type="NCBI Taxonomy" id="119954"/>
    <lineage>
        <taxon>Eukaryota</taxon>
        <taxon>Viridiplantae</taxon>
        <taxon>Streptophyta</taxon>
        <taxon>Embryophyta</taxon>
        <taxon>Tracheophyta</taxon>
        <taxon>Spermatophyta</taxon>
        <taxon>Magnoliopsida</taxon>
        <taxon>eudicotyledons</taxon>
        <taxon>Gunneridae</taxon>
        <taxon>Pentapetalae</taxon>
        <taxon>rosids</taxon>
        <taxon>malvids</taxon>
        <taxon>Myrtales</taxon>
        <taxon>Melastomataceae</taxon>
        <taxon>Melastomatoideae</taxon>
        <taxon>Melastomateae</taxon>
        <taxon>Melastoma</taxon>
    </lineage>
</organism>
<sequence length="309" mass="35636">MKIFSWVQSKINGKHGNNGNNGNQNPIPFPFPAPKPASVPSTRSNQIKQEQREEFSDWPGGLLSIGTFGNNNNVREPETRDDPDDIRESPTSSPDLSDFTPEEVGKLQRALTKLLSRKPASHDEKEPADLPLERFLNCPSSLEVDRRLSERLSCESFLDKDQDDIERTINIIIGKCKEIRADRSKKDIGKKSMSFLFRKIFVCAGGFSPMLSLRDPLPESRMEKVIVHETRKQWRQFLFSYRSCYETQLLRTILRKKMYPQSNPRSSMTKKYLEDGPSLSMRTRKEEKENMEEGSKWVKTDSDYIVLEI</sequence>
<protein>
    <submittedName>
        <fullName evidence="1">Uncharacterized protein</fullName>
    </submittedName>
</protein>
<gene>
    <name evidence="1" type="ORF">MLD38_028976</name>
</gene>
<accession>A0ACB9N478</accession>
<dbReference type="EMBL" id="CM042887">
    <property type="protein sequence ID" value="KAI4330716.1"/>
    <property type="molecule type" value="Genomic_DNA"/>
</dbReference>